<comment type="caution">
    <text evidence="1">The sequence shown here is derived from an EMBL/GenBank/DDBJ whole genome shotgun (WGS) entry which is preliminary data.</text>
</comment>
<dbReference type="AlphaFoldDB" id="A0A7W7M7C1"/>
<sequence>MSNLPPAIDQPALENLLTGFRDTAWSWTPDGFPELARRFGWQIVDEDENGAAADVPWPAPEEAVQTTYRRGGVDDVTITLATVIGYDGAPPEFLVDVFATAVRTATAVLGPPTHRKPGAHPVVRWRGEQRTIQIERLTNAVNLVWEDNAVQDIWDGYDEGAVP</sequence>
<dbReference type="Pfam" id="PF19818">
    <property type="entry name" value="DUF6301"/>
    <property type="match status" value="1"/>
</dbReference>
<accession>A0A7W7M7C1</accession>
<dbReference type="InterPro" id="IPR046268">
    <property type="entry name" value="DUF6301"/>
</dbReference>
<dbReference type="Proteomes" id="UP000546162">
    <property type="component" value="Unassembled WGS sequence"/>
</dbReference>
<dbReference type="RefSeq" id="WP_185040167.1">
    <property type="nucleotide sequence ID" value="NZ_BAABFG010000005.1"/>
</dbReference>
<protein>
    <submittedName>
        <fullName evidence="1">Uncharacterized protein</fullName>
    </submittedName>
</protein>
<evidence type="ECO:0000313" key="2">
    <source>
        <dbReference type="Proteomes" id="UP000546162"/>
    </source>
</evidence>
<name>A0A7W7M7C1_9ACTN</name>
<keyword evidence="2" id="KW-1185">Reference proteome</keyword>
<dbReference type="EMBL" id="JACHNB010000001">
    <property type="protein sequence ID" value="MBB4739653.1"/>
    <property type="molecule type" value="Genomic_DNA"/>
</dbReference>
<proteinExistence type="predicted"/>
<gene>
    <name evidence="1" type="ORF">BJY16_003112</name>
</gene>
<evidence type="ECO:0000313" key="1">
    <source>
        <dbReference type="EMBL" id="MBB4739653.1"/>
    </source>
</evidence>
<reference evidence="1 2" key="1">
    <citation type="submission" date="2020-08" db="EMBL/GenBank/DDBJ databases">
        <title>Sequencing the genomes of 1000 actinobacteria strains.</title>
        <authorList>
            <person name="Klenk H.-P."/>
        </authorList>
    </citation>
    <scope>NUCLEOTIDE SEQUENCE [LARGE SCALE GENOMIC DNA]</scope>
    <source>
        <strain evidence="1 2">DSM 45809</strain>
    </source>
</reference>
<organism evidence="1 2">
    <name type="scientific">Actinoplanes octamycinicus</name>
    <dbReference type="NCBI Taxonomy" id="135948"/>
    <lineage>
        <taxon>Bacteria</taxon>
        <taxon>Bacillati</taxon>
        <taxon>Actinomycetota</taxon>
        <taxon>Actinomycetes</taxon>
        <taxon>Micromonosporales</taxon>
        <taxon>Micromonosporaceae</taxon>
        <taxon>Actinoplanes</taxon>
    </lineage>
</organism>